<gene>
    <name evidence="8" type="ORF">IFO69_08335</name>
</gene>
<proteinExistence type="predicted"/>
<evidence type="ECO:0000313" key="9">
    <source>
        <dbReference type="Proteomes" id="UP000647133"/>
    </source>
</evidence>
<dbReference type="InterPro" id="IPR005331">
    <property type="entry name" value="Sulfotransferase"/>
</dbReference>
<keyword evidence="3" id="KW-0812">Transmembrane</keyword>
<accession>A0ABR9AM98</accession>
<evidence type="ECO:0000256" key="5">
    <source>
        <dbReference type="ARBA" id="ARBA00023034"/>
    </source>
</evidence>
<dbReference type="Gene3D" id="3.40.50.300">
    <property type="entry name" value="P-loop containing nucleotide triphosphate hydrolases"/>
    <property type="match status" value="1"/>
</dbReference>
<dbReference type="Proteomes" id="UP000647133">
    <property type="component" value="Unassembled WGS sequence"/>
</dbReference>
<dbReference type="Pfam" id="PF03567">
    <property type="entry name" value="Sulfotransfer_2"/>
    <property type="match status" value="1"/>
</dbReference>
<protein>
    <submittedName>
        <fullName evidence="8">Sulfotransferase family 2 domain-containing protein</fullName>
    </submittedName>
</protein>
<evidence type="ECO:0000256" key="2">
    <source>
        <dbReference type="ARBA" id="ARBA00022679"/>
    </source>
</evidence>
<keyword evidence="2" id="KW-0808">Transferase</keyword>
<name>A0ABR9AM98_9BACT</name>
<keyword evidence="5" id="KW-0333">Golgi apparatus</keyword>
<evidence type="ECO:0000256" key="1">
    <source>
        <dbReference type="ARBA" id="ARBA00004323"/>
    </source>
</evidence>
<evidence type="ECO:0000256" key="6">
    <source>
        <dbReference type="ARBA" id="ARBA00023136"/>
    </source>
</evidence>
<comment type="caution">
    <text evidence="8">The sequence shown here is derived from an EMBL/GenBank/DDBJ whole genome shotgun (WGS) entry which is preliminary data.</text>
</comment>
<keyword evidence="9" id="KW-1185">Reference proteome</keyword>
<dbReference type="PANTHER" id="PTHR12137:SF54">
    <property type="entry name" value="CARBOHYDRATE SULFOTRANSFERASE"/>
    <property type="match status" value="1"/>
</dbReference>
<dbReference type="InterPro" id="IPR027417">
    <property type="entry name" value="P-loop_NTPase"/>
</dbReference>
<keyword evidence="4" id="KW-1133">Transmembrane helix</keyword>
<dbReference type="RefSeq" id="WP_192009601.1">
    <property type="nucleotide sequence ID" value="NZ_JACYTQ010000002.1"/>
</dbReference>
<reference evidence="8 9" key="1">
    <citation type="submission" date="2020-09" db="EMBL/GenBank/DDBJ databases">
        <title>Echinicola sp. CAU 1574 isolated from sand of Sido Beach.</title>
        <authorList>
            <person name="Kim W."/>
        </authorList>
    </citation>
    <scope>NUCLEOTIDE SEQUENCE [LARGE SCALE GENOMIC DNA]</scope>
    <source>
        <strain evidence="8 9">CAU 1574</strain>
    </source>
</reference>
<dbReference type="PANTHER" id="PTHR12137">
    <property type="entry name" value="CARBOHYDRATE SULFOTRANSFERASE"/>
    <property type="match status" value="1"/>
</dbReference>
<keyword evidence="6" id="KW-0472">Membrane</keyword>
<comment type="subcellular location">
    <subcellularLocation>
        <location evidence="1">Golgi apparatus membrane</location>
        <topology evidence="1">Single-pass type II membrane protein</topology>
    </subcellularLocation>
</comment>
<keyword evidence="7" id="KW-0325">Glycoprotein</keyword>
<dbReference type="InterPro" id="IPR018011">
    <property type="entry name" value="Carb_sulfotrans_8-10"/>
</dbReference>
<dbReference type="EMBL" id="JACYTQ010000002">
    <property type="protein sequence ID" value="MBD8488749.1"/>
    <property type="molecule type" value="Genomic_DNA"/>
</dbReference>
<dbReference type="SUPFAM" id="SSF52540">
    <property type="entry name" value="P-loop containing nucleoside triphosphate hydrolases"/>
    <property type="match status" value="1"/>
</dbReference>
<organism evidence="8 9">
    <name type="scientific">Echinicola arenosa</name>
    <dbReference type="NCBI Taxonomy" id="2774144"/>
    <lineage>
        <taxon>Bacteria</taxon>
        <taxon>Pseudomonadati</taxon>
        <taxon>Bacteroidota</taxon>
        <taxon>Cytophagia</taxon>
        <taxon>Cytophagales</taxon>
        <taxon>Cyclobacteriaceae</taxon>
        <taxon>Echinicola</taxon>
    </lineage>
</organism>
<evidence type="ECO:0000256" key="7">
    <source>
        <dbReference type="ARBA" id="ARBA00023180"/>
    </source>
</evidence>
<evidence type="ECO:0000313" key="8">
    <source>
        <dbReference type="EMBL" id="MBD8488749.1"/>
    </source>
</evidence>
<sequence>MIISHKHKFVFLCLPRTGTTAIREELCELYGGEKILYKHAPYDVFLRQASEEEKKYKVIVSVRNPLDRTVSLYFKYMSNHDGIQKDQIKSVGNKNIIQKGGIALANKILKKRASSVAGGKMTFPEFIKEFYSMPYSDWHSMYYDRYDYIIRFEHLSDDFTKALKTVGITPIRELPVINVTKKDKKSFVDQYTKEIIPIAQRAFYTSMKLYGYPFPESWPKYLPSAMDKIKYHGIHSLRKIYWKYIR</sequence>
<evidence type="ECO:0000256" key="3">
    <source>
        <dbReference type="ARBA" id="ARBA00022692"/>
    </source>
</evidence>
<evidence type="ECO:0000256" key="4">
    <source>
        <dbReference type="ARBA" id="ARBA00022989"/>
    </source>
</evidence>